<organism evidence="2 3">
    <name type="scientific">Salix dunnii</name>
    <dbReference type="NCBI Taxonomy" id="1413687"/>
    <lineage>
        <taxon>Eukaryota</taxon>
        <taxon>Viridiplantae</taxon>
        <taxon>Streptophyta</taxon>
        <taxon>Embryophyta</taxon>
        <taxon>Tracheophyta</taxon>
        <taxon>Spermatophyta</taxon>
        <taxon>Magnoliopsida</taxon>
        <taxon>eudicotyledons</taxon>
        <taxon>Gunneridae</taxon>
        <taxon>Pentapetalae</taxon>
        <taxon>rosids</taxon>
        <taxon>fabids</taxon>
        <taxon>Malpighiales</taxon>
        <taxon>Salicaceae</taxon>
        <taxon>Saliceae</taxon>
        <taxon>Salix</taxon>
    </lineage>
</organism>
<dbReference type="EMBL" id="JADGMS010000006">
    <property type="protein sequence ID" value="KAF9680684.1"/>
    <property type="molecule type" value="Genomic_DNA"/>
</dbReference>
<comment type="caution">
    <text evidence="2">The sequence shown here is derived from an EMBL/GenBank/DDBJ whole genome shotgun (WGS) entry which is preliminary data.</text>
</comment>
<dbReference type="InterPro" id="IPR054125">
    <property type="entry name" value="MCM5_C"/>
</dbReference>
<gene>
    <name evidence="2" type="ORF">SADUNF_Sadunf06G0147200</name>
</gene>
<feature type="domain" description="MCM5 C-terminal" evidence="1">
    <location>
        <begin position="42"/>
        <end position="87"/>
    </location>
</feature>
<dbReference type="Pfam" id="PF21933">
    <property type="entry name" value="MCM5_C"/>
    <property type="match status" value="1"/>
</dbReference>
<evidence type="ECO:0000313" key="3">
    <source>
        <dbReference type="Proteomes" id="UP000657918"/>
    </source>
</evidence>
<dbReference type="OrthoDB" id="1734464at2759"/>
<keyword evidence="3" id="KW-1185">Reference proteome</keyword>
<name>A0A835K9E6_9ROSI</name>
<dbReference type="Proteomes" id="UP000657918">
    <property type="component" value="Unassembled WGS sequence"/>
</dbReference>
<evidence type="ECO:0000313" key="2">
    <source>
        <dbReference type="EMBL" id="KAF9680684.1"/>
    </source>
</evidence>
<accession>A0A835K9E6</accession>
<sequence>MRSHVATEADVIEAVNLIKISTVEAAESGINQQVTLTPEIKQAETQIKRRLGIGMSISERKLIDELAIIGMNESIVRRALIVMHQRDK</sequence>
<protein>
    <recommendedName>
        <fullName evidence="1">MCM5 C-terminal domain-containing protein</fullName>
    </recommendedName>
</protein>
<reference evidence="2 3" key="1">
    <citation type="submission" date="2020-10" db="EMBL/GenBank/DDBJ databases">
        <title>Plant Genome Project.</title>
        <authorList>
            <person name="Zhang R.-G."/>
        </authorList>
    </citation>
    <scope>NUCLEOTIDE SEQUENCE [LARGE SCALE GENOMIC DNA]</scope>
    <source>
        <strain evidence="2">FAFU-HL-1</strain>
        <tissue evidence="2">Leaf</tissue>
    </source>
</reference>
<evidence type="ECO:0000259" key="1">
    <source>
        <dbReference type="Pfam" id="PF21933"/>
    </source>
</evidence>
<proteinExistence type="predicted"/>
<dbReference type="AlphaFoldDB" id="A0A835K9E6"/>